<proteinExistence type="predicted"/>
<evidence type="ECO:0000256" key="1">
    <source>
        <dbReference type="SAM" id="Phobius"/>
    </source>
</evidence>
<reference evidence="3" key="1">
    <citation type="submission" date="2016-10" db="EMBL/GenBank/DDBJ databases">
        <authorList>
            <person name="Varghese N."/>
            <person name="Submissions S."/>
        </authorList>
    </citation>
    <scope>NUCLEOTIDE SEQUENCE [LARGE SCALE GENOMIC DNA]</scope>
    <source>
        <strain evidence="3">CGMCC 1.7736</strain>
    </source>
</reference>
<feature type="transmembrane region" description="Helical" evidence="1">
    <location>
        <begin position="12"/>
        <end position="33"/>
    </location>
</feature>
<dbReference type="GO" id="GO:0140359">
    <property type="term" value="F:ABC-type transporter activity"/>
    <property type="evidence" value="ECO:0007669"/>
    <property type="project" value="InterPro"/>
</dbReference>
<keyword evidence="1" id="KW-1133">Transmembrane helix</keyword>
<sequence length="261" mass="27759">MLEIARYETERRIPGTAAIAVGLSIYAGLFLAIGPSIIDEVDLEAYAEALPPAFQSAFGVDAIGTLEGLFATELYQFGWILLLGLYFAYSAGDLIAGDVERERLDLLLSSPVSRVSVLLGKFASLLTPIVVVNVVVGVVVYFGAAFVGDPLSLADVAMVHLLSIPYLLACAGLGLLISVSVSRGSLAQRGAMGVVFGLFMLESFVVGTDYEWLGTLSPTRYYDPTAILVDGTYDLLGAAILLEVAALLVIVSALQFQRRDI</sequence>
<dbReference type="PANTHER" id="PTHR37305">
    <property type="entry name" value="INTEGRAL MEMBRANE PROTEIN-RELATED"/>
    <property type="match status" value="1"/>
</dbReference>
<keyword evidence="3" id="KW-1185">Reference proteome</keyword>
<organism evidence="2 3">
    <name type="scientific">Halogeometricum rufum</name>
    <dbReference type="NCBI Taxonomy" id="553469"/>
    <lineage>
        <taxon>Archaea</taxon>
        <taxon>Methanobacteriati</taxon>
        <taxon>Methanobacteriota</taxon>
        <taxon>Stenosarchaea group</taxon>
        <taxon>Halobacteria</taxon>
        <taxon>Halobacteriales</taxon>
        <taxon>Haloferacaceae</taxon>
        <taxon>Halogeometricum</taxon>
    </lineage>
</organism>
<dbReference type="GO" id="GO:0005886">
    <property type="term" value="C:plasma membrane"/>
    <property type="evidence" value="ECO:0007669"/>
    <property type="project" value="UniProtKB-SubCell"/>
</dbReference>
<dbReference type="RefSeq" id="WP_089808394.1">
    <property type="nucleotide sequence ID" value="NZ_FOYT01000002.1"/>
</dbReference>
<dbReference type="Proteomes" id="UP000198531">
    <property type="component" value="Unassembled WGS sequence"/>
</dbReference>
<feature type="transmembrane region" description="Helical" evidence="1">
    <location>
        <begin position="118"/>
        <end position="144"/>
    </location>
</feature>
<feature type="transmembrane region" description="Helical" evidence="1">
    <location>
        <begin position="156"/>
        <end position="179"/>
    </location>
</feature>
<evidence type="ECO:0000313" key="3">
    <source>
        <dbReference type="Proteomes" id="UP000198531"/>
    </source>
</evidence>
<feature type="transmembrane region" description="Helical" evidence="1">
    <location>
        <begin position="233"/>
        <end position="254"/>
    </location>
</feature>
<feature type="transmembrane region" description="Helical" evidence="1">
    <location>
        <begin position="77"/>
        <end position="97"/>
    </location>
</feature>
<dbReference type="EMBL" id="FOYT01000002">
    <property type="protein sequence ID" value="SFR59762.1"/>
    <property type="molecule type" value="Genomic_DNA"/>
</dbReference>
<gene>
    <name evidence="2" type="ORF">SAMN04487947_2677</name>
</gene>
<dbReference type="AlphaFoldDB" id="A0A1I6HZ63"/>
<dbReference type="STRING" id="553469.SAMN04487947_2677"/>
<keyword evidence="1" id="KW-0812">Transmembrane</keyword>
<keyword evidence="1" id="KW-0472">Membrane</keyword>
<dbReference type="Pfam" id="PF12679">
    <property type="entry name" value="ABC2_membrane_2"/>
    <property type="match status" value="1"/>
</dbReference>
<dbReference type="PANTHER" id="PTHR37305:SF2">
    <property type="entry name" value="BACITRACIN TRANSPORT PERMEASE PROTEIN BCRB"/>
    <property type="match status" value="1"/>
</dbReference>
<name>A0A1I6HZ63_9EURY</name>
<protein>
    <submittedName>
        <fullName evidence="2">ABC-2 type transport system permease protein</fullName>
    </submittedName>
</protein>
<dbReference type="OrthoDB" id="204776at2157"/>
<accession>A0A1I6HZ63</accession>
<feature type="transmembrane region" description="Helical" evidence="1">
    <location>
        <begin position="191"/>
        <end position="213"/>
    </location>
</feature>
<evidence type="ECO:0000313" key="2">
    <source>
        <dbReference type="EMBL" id="SFR59762.1"/>
    </source>
</evidence>